<dbReference type="GO" id="GO:0015697">
    <property type="term" value="P:quaternary ammonium group transport"/>
    <property type="evidence" value="ECO:0007669"/>
    <property type="project" value="UniProtKB-ARBA"/>
</dbReference>
<dbReference type="InterPro" id="IPR017871">
    <property type="entry name" value="ABC_transporter-like_CS"/>
</dbReference>
<name>A0A7Z7PNP4_9BACT</name>
<dbReference type="Gene3D" id="3.40.50.300">
    <property type="entry name" value="P-loop containing nucleotide triphosphate hydrolases"/>
    <property type="match status" value="1"/>
</dbReference>
<evidence type="ECO:0000256" key="1">
    <source>
        <dbReference type="ARBA" id="ARBA00022448"/>
    </source>
</evidence>
<accession>A0A7Z7PNP4</accession>
<keyword evidence="6" id="KW-1185">Reference proteome</keyword>
<evidence type="ECO:0000256" key="2">
    <source>
        <dbReference type="ARBA" id="ARBA00022741"/>
    </source>
</evidence>
<protein>
    <submittedName>
        <fullName evidence="5">Spermidine/putrescine import ATP-binding protein PotA</fullName>
        <ecNumber evidence="5">3.6.3.31</ecNumber>
    </submittedName>
</protein>
<dbReference type="InterPro" id="IPR003593">
    <property type="entry name" value="AAA+_ATPase"/>
</dbReference>
<dbReference type="GO" id="GO:0016887">
    <property type="term" value="F:ATP hydrolysis activity"/>
    <property type="evidence" value="ECO:0007669"/>
    <property type="project" value="InterPro"/>
</dbReference>
<evidence type="ECO:0000259" key="4">
    <source>
        <dbReference type="PROSITE" id="PS50893"/>
    </source>
</evidence>
<dbReference type="RefSeq" id="WP_169698757.1">
    <property type="nucleotide sequence ID" value="NZ_LS974202.1"/>
</dbReference>
<dbReference type="PANTHER" id="PTHR42781:SF4">
    <property type="entry name" value="SPERMIDINE_PUTRESCINE IMPORT ATP-BINDING PROTEIN POTA"/>
    <property type="match status" value="1"/>
</dbReference>
<dbReference type="PROSITE" id="PS00211">
    <property type="entry name" value="ABC_TRANSPORTER_1"/>
    <property type="match status" value="1"/>
</dbReference>
<dbReference type="GO" id="GO:0005524">
    <property type="term" value="F:ATP binding"/>
    <property type="evidence" value="ECO:0007669"/>
    <property type="project" value="UniProtKB-KW"/>
</dbReference>
<dbReference type="Gene3D" id="2.40.50.100">
    <property type="match status" value="1"/>
</dbReference>
<dbReference type="FunFam" id="3.40.50.300:FF:000425">
    <property type="entry name" value="Probable ABC transporter, ATP-binding subunit"/>
    <property type="match status" value="1"/>
</dbReference>
<dbReference type="Proteomes" id="UP000250796">
    <property type="component" value="Chromosome MESINF"/>
</dbReference>
<keyword evidence="5" id="KW-0378">Hydrolase</keyword>
<evidence type="ECO:0000313" key="6">
    <source>
        <dbReference type="Proteomes" id="UP000250796"/>
    </source>
</evidence>
<dbReference type="KEGG" id="minf:MESINF_0985"/>
<keyword evidence="1" id="KW-0813">Transport</keyword>
<feature type="domain" description="ABC transporter" evidence="4">
    <location>
        <begin position="4"/>
        <end position="234"/>
    </location>
</feature>
<organism evidence="5 6">
    <name type="scientific">Mesotoga infera</name>
    <dbReference type="NCBI Taxonomy" id="1236046"/>
    <lineage>
        <taxon>Bacteria</taxon>
        <taxon>Thermotogati</taxon>
        <taxon>Thermotogota</taxon>
        <taxon>Thermotogae</taxon>
        <taxon>Kosmotogales</taxon>
        <taxon>Kosmotogaceae</taxon>
        <taxon>Mesotoga</taxon>
    </lineage>
</organism>
<keyword evidence="3 5" id="KW-0067">ATP-binding</keyword>
<evidence type="ECO:0000313" key="5">
    <source>
        <dbReference type="EMBL" id="SSC12434.1"/>
    </source>
</evidence>
<evidence type="ECO:0000256" key="3">
    <source>
        <dbReference type="ARBA" id="ARBA00022840"/>
    </source>
</evidence>
<proteinExistence type="predicted"/>
<sequence length="367" mass="42031">MAKVTFKNVSKRFEKVIAVDNVNFHINDGEFFTLLGPSGCGKTTTLRMVAGFYYPSDGKVFFNDRDVTYLVPEARNTGMVFQNYALFPHMTVYENIAYGLQVRKIKGKIMKDKIYDVLNLVQMNGYENRKIAQLSGGQQQRVALARALVIRPDILLLDEPLSNLDTKLRKTTSEELRKLQKQLGITAIYVTHDQEEAFSVSDRVAVLNLGKIHQIDSPTRIFNYPEDRFVAEFLGNVNLFEATVSTIDSENITLSVPFSERAIVASRARQRQDWTFAISEKVDVMIHTNQLQLVKKSEGTNHITGRLLMKMFNGLIWNFDVETVNVQWRVSQFNYATVNYSDFVTGREASLYLPPREIYLIKRREGV</sequence>
<dbReference type="InterPro" id="IPR050093">
    <property type="entry name" value="ABC_SmlMolc_Importer"/>
</dbReference>
<dbReference type="AlphaFoldDB" id="A0A7Z7PNP4"/>
<dbReference type="SMART" id="SM00382">
    <property type="entry name" value="AAA"/>
    <property type="match status" value="1"/>
</dbReference>
<dbReference type="SUPFAM" id="SSF52540">
    <property type="entry name" value="P-loop containing nucleoside triphosphate hydrolases"/>
    <property type="match status" value="1"/>
</dbReference>
<dbReference type="PANTHER" id="PTHR42781">
    <property type="entry name" value="SPERMIDINE/PUTRESCINE IMPORT ATP-BINDING PROTEIN POTA"/>
    <property type="match status" value="1"/>
</dbReference>
<reference evidence="5 6" key="1">
    <citation type="submission" date="2017-01" db="EMBL/GenBank/DDBJ databases">
        <authorList>
            <person name="Erauso G."/>
        </authorList>
    </citation>
    <scope>NUCLEOTIDE SEQUENCE [LARGE SCALE GENOMIC DNA]</scope>
    <source>
        <strain evidence="5">MESINF1</strain>
    </source>
</reference>
<gene>
    <name evidence="5" type="primary">potA</name>
    <name evidence="5" type="ORF">MESINF_0985</name>
</gene>
<dbReference type="InterPro" id="IPR003439">
    <property type="entry name" value="ABC_transporter-like_ATP-bd"/>
</dbReference>
<keyword evidence="2" id="KW-0547">Nucleotide-binding</keyword>
<dbReference type="EC" id="3.6.3.31" evidence="5"/>
<dbReference type="EMBL" id="LS974202">
    <property type="protein sequence ID" value="SSC12434.1"/>
    <property type="molecule type" value="Genomic_DNA"/>
</dbReference>
<dbReference type="PROSITE" id="PS50893">
    <property type="entry name" value="ABC_TRANSPORTER_2"/>
    <property type="match status" value="1"/>
</dbReference>
<dbReference type="Pfam" id="PF00005">
    <property type="entry name" value="ABC_tran"/>
    <property type="match status" value="1"/>
</dbReference>
<dbReference type="InterPro" id="IPR027417">
    <property type="entry name" value="P-loop_NTPase"/>
</dbReference>